<dbReference type="Gene3D" id="3.40.50.200">
    <property type="entry name" value="Peptidase S8/S53 domain"/>
    <property type="match status" value="1"/>
</dbReference>
<feature type="active site" description="Charge relay system" evidence="6">
    <location>
        <position position="190"/>
    </location>
</feature>
<evidence type="ECO:0000256" key="6">
    <source>
        <dbReference type="PROSITE-ProRule" id="PRU01240"/>
    </source>
</evidence>
<evidence type="ECO:0000313" key="11">
    <source>
        <dbReference type="EMBL" id="KUJ24447.1"/>
    </source>
</evidence>
<evidence type="ECO:0000256" key="7">
    <source>
        <dbReference type="RuleBase" id="RU003355"/>
    </source>
</evidence>
<dbReference type="InterPro" id="IPR023828">
    <property type="entry name" value="Peptidase_S8_Ser-AS"/>
</dbReference>
<dbReference type="Pfam" id="PF00082">
    <property type="entry name" value="Peptidase_S8"/>
    <property type="match status" value="1"/>
</dbReference>
<dbReference type="PRINTS" id="PR00723">
    <property type="entry name" value="SUBTILISIN"/>
</dbReference>
<dbReference type="PROSITE" id="PS00137">
    <property type="entry name" value="SUBTILASE_HIS"/>
    <property type="match status" value="1"/>
</dbReference>
<dbReference type="OrthoDB" id="206201at2759"/>
<dbReference type="InterPro" id="IPR037045">
    <property type="entry name" value="S8pro/Inhibitor_I9_sf"/>
</dbReference>
<accession>A0A194XXD0</accession>
<feature type="domain" description="Inhibitor I9" evidence="10">
    <location>
        <begin position="42"/>
        <end position="115"/>
    </location>
</feature>
<name>A0A194XXD0_MOLSC</name>
<dbReference type="PANTHER" id="PTHR43806:SF11">
    <property type="entry name" value="CEREVISIN-RELATED"/>
    <property type="match status" value="1"/>
</dbReference>
<feature type="chain" id="PRO_5008268768" evidence="8">
    <location>
        <begin position="21"/>
        <end position="397"/>
    </location>
</feature>
<dbReference type="InterPro" id="IPR000209">
    <property type="entry name" value="Peptidase_S8/S53_dom"/>
</dbReference>
<evidence type="ECO:0000256" key="1">
    <source>
        <dbReference type="ARBA" id="ARBA00011073"/>
    </source>
</evidence>
<dbReference type="SUPFAM" id="SSF54897">
    <property type="entry name" value="Protease propeptides/inhibitors"/>
    <property type="match status" value="1"/>
</dbReference>
<dbReference type="AlphaFoldDB" id="A0A194XXD0"/>
<dbReference type="InterPro" id="IPR023827">
    <property type="entry name" value="Peptidase_S8_Asp-AS"/>
</dbReference>
<evidence type="ECO:0000256" key="5">
    <source>
        <dbReference type="ARBA" id="ARBA00022825"/>
    </source>
</evidence>
<dbReference type="InterPro" id="IPR036852">
    <property type="entry name" value="Peptidase_S8/S53_dom_sf"/>
</dbReference>
<evidence type="ECO:0000256" key="8">
    <source>
        <dbReference type="SAM" id="SignalP"/>
    </source>
</evidence>
<evidence type="ECO:0000259" key="9">
    <source>
        <dbReference type="Pfam" id="PF00082"/>
    </source>
</evidence>
<dbReference type="CDD" id="cd04077">
    <property type="entry name" value="Peptidases_S8_PCSK9_ProteinaseK_like"/>
    <property type="match status" value="1"/>
</dbReference>
<dbReference type="InterPro" id="IPR050131">
    <property type="entry name" value="Peptidase_S8_subtilisin-like"/>
</dbReference>
<dbReference type="InterPro" id="IPR015500">
    <property type="entry name" value="Peptidase_S8_subtilisin-rel"/>
</dbReference>
<dbReference type="GO" id="GO:0005576">
    <property type="term" value="C:extracellular region"/>
    <property type="evidence" value="ECO:0007669"/>
    <property type="project" value="UniProtKB-ARBA"/>
</dbReference>
<dbReference type="InParanoid" id="A0A194XXD0"/>
<evidence type="ECO:0000256" key="3">
    <source>
        <dbReference type="ARBA" id="ARBA00022729"/>
    </source>
</evidence>
<reference evidence="11 12" key="1">
    <citation type="submission" date="2015-10" db="EMBL/GenBank/DDBJ databases">
        <title>Full genome of DAOMC 229536 Phialocephala scopiformis, a fungal endophyte of spruce producing the potent anti-insectan compound rugulosin.</title>
        <authorList>
            <consortium name="DOE Joint Genome Institute"/>
            <person name="Walker A.K."/>
            <person name="Frasz S.L."/>
            <person name="Seifert K.A."/>
            <person name="Miller J.D."/>
            <person name="Mondo S.J."/>
            <person name="Labutti K."/>
            <person name="Lipzen A."/>
            <person name="Dockter R."/>
            <person name="Kennedy M."/>
            <person name="Grigoriev I.V."/>
            <person name="Spatafora J.W."/>
        </authorList>
    </citation>
    <scope>NUCLEOTIDE SEQUENCE [LARGE SCALE GENOMIC DNA]</scope>
    <source>
        <strain evidence="11 12">CBS 120377</strain>
    </source>
</reference>
<dbReference type="RefSeq" id="XP_018078802.1">
    <property type="nucleotide sequence ID" value="XM_018211394.1"/>
</dbReference>
<dbReference type="EMBL" id="KQ947404">
    <property type="protein sequence ID" value="KUJ24447.1"/>
    <property type="molecule type" value="Genomic_DNA"/>
</dbReference>
<keyword evidence="12" id="KW-1185">Reference proteome</keyword>
<dbReference type="PROSITE" id="PS00138">
    <property type="entry name" value="SUBTILASE_SER"/>
    <property type="match status" value="1"/>
</dbReference>
<proteinExistence type="inferred from homology"/>
<evidence type="ECO:0000256" key="2">
    <source>
        <dbReference type="ARBA" id="ARBA00022670"/>
    </source>
</evidence>
<keyword evidence="4 6" id="KW-0378">Hydrolase</keyword>
<dbReference type="PROSITE" id="PS51892">
    <property type="entry name" value="SUBTILASE"/>
    <property type="match status" value="1"/>
</dbReference>
<dbReference type="GeneID" id="28821120"/>
<keyword evidence="2 6" id="KW-0645">Protease</keyword>
<evidence type="ECO:0000313" key="12">
    <source>
        <dbReference type="Proteomes" id="UP000070700"/>
    </source>
</evidence>
<protein>
    <submittedName>
        <fullName evidence="11">Subtilisin-like protein</fullName>
    </submittedName>
</protein>
<keyword evidence="3 8" id="KW-0732">Signal</keyword>
<dbReference type="InterPro" id="IPR022398">
    <property type="entry name" value="Peptidase_S8_His-AS"/>
</dbReference>
<organism evidence="11 12">
    <name type="scientific">Mollisia scopiformis</name>
    <name type="common">Conifer needle endophyte fungus</name>
    <name type="synonym">Phialocephala scopiformis</name>
    <dbReference type="NCBI Taxonomy" id="149040"/>
    <lineage>
        <taxon>Eukaryota</taxon>
        <taxon>Fungi</taxon>
        <taxon>Dikarya</taxon>
        <taxon>Ascomycota</taxon>
        <taxon>Pezizomycotina</taxon>
        <taxon>Leotiomycetes</taxon>
        <taxon>Helotiales</taxon>
        <taxon>Mollisiaceae</taxon>
        <taxon>Mollisia</taxon>
    </lineage>
</organism>
<dbReference type="FunFam" id="3.40.50.200:FF:000014">
    <property type="entry name" value="Proteinase K"/>
    <property type="match status" value="1"/>
</dbReference>
<dbReference type="Gene3D" id="3.30.70.80">
    <property type="entry name" value="Peptidase S8 propeptide/proteinase inhibitor I9"/>
    <property type="match status" value="1"/>
</dbReference>
<sequence>MVSYFTRLAALAAVIPAIFAAPTPAHHLKIRNPEAADVVPDSYIVVYNDDVNSTMIASHVASVSSMLSKRDLTGIGATYDMDMLKGYQVTADASAIAEIAASPEVAYIEKDAKVYASALTSQTEAPYGLGRISHRNQDSTTYIYDSSAGSGITVYVVDTGIYTSHSQFGGRATFGANYISGSPNTDENGHGTHCSGTIAGSTYGVAKKANLVAVKVLDKNGSGSNSGVISGIQWVGNNAAARSVLSMSLGGSYSSAVNSAVRSAVNNGVTVVVAAGNDNADASNYSPASESTAITVGAIDADDNRASFSNYGSLVDVFGPGVNILSSWIGSTTATNTISGTSMATPHIAGLAAYLIALEGISTPAAVQSRIKALATSGKVVNSKSANNLIGYNGNGA</sequence>
<dbReference type="SUPFAM" id="SSF52743">
    <property type="entry name" value="Subtilisin-like"/>
    <property type="match status" value="1"/>
</dbReference>
<dbReference type="InterPro" id="IPR010259">
    <property type="entry name" value="S8pro/Inhibitor_I9"/>
</dbReference>
<evidence type="ECO:0000256" key="4">
    <source>
        <dbReference type="ARBA" id="ARBA00022801"/>
    </source>
</evidence>
<feature type="active site" description="Charge relay system" evidence="6">
    <location>
        <position position="342"/>
    </location>
</feature>
<dbReference type="PANTHER" id="PTHR43806">
    <property type="entry name" value="PEPTIDASE S8"/>
    <property type="match status" value="1"/>
</dbReference>
<dbReference type="GO" id="GO:0006508">
    <property type="term" value="P:proteolysis"/>
    <property type="evidence" value="ECO:0007669"/>
    <property type="project" value="UniProtKB-KW"/>
</dbReference>
<dbReference type="Proteomes" id="UP000070700">
    <property type="component" value="Unassembled WGS sequence"/>
</dbReference>
<feature type="domain" description="Peptidase S8/S53" evidence="9">
    <location>
        <begin position="149"/>
        <end position="392"/>
    </location>
</feature>
<dbReference type="GO" id="GO:0004252">
    <property type="term" value="F:serine-type endopeptidase activity"/>
    <property type="evidence" value="ECO:0007669"/>
    <property type="project" value="UniProtKB-UniRule"/>
</dbReference>
<keyword evidence="5 6" id="KW-0720">Serine protease</keyword>
<comment type="similarity">
    <text evidence="1 6 7">Belongs to the peptidase S8 family.</text>
</comment>
<feature type="active site" description="Charge relay system" evidence="6">
    <location>
        <position position="158"/>
    </location>
</feature>
<dbReference type="Pfam" id="PF05922">
    <property type="entry name" value="Inhibitor_I9"/>
    <property type="match status" value="1"/>
</dbReference>
<dbReference type="KEGG" id="psco:LY89DRAFT_634549"/>
<gene>
    <name evidence="11" type="ORF">LY89DRAFT_634549</name>
</gene>
<dbReference type="PROSITE" id="PS00136">
    <property type="entry name" value="SUBTILASE_ASP"/>
    <property type="match status" value="1"/>
</dbReference>
<feature type="signal peptide" evidence="8">
    <location>
        <begin position="1"/>
        <end position="20"/>
    </location>
</feature>
<evidence type="ECO:0000259" key="10">
    <source>
        <dbReference type="Pfam" id="PF05922"/>
    </source>
</evidence>
<dbReference type="InterPro" id="IPR034193">
    <property type="entry name" value="PCSK9_ProteinaseK-like"/>
</dbReference>